<name>A0A1I0FQU9_9PROT</name>
<dbReference type="Pfam" id="PF25861">
    <property type="entry name" value="PglZ_2nd"/>
    <property type="match status" value="1"/>
</dbReference>
<evidence type="ECO:0000313" key="3">
    <source>
        <dbReference type="Proteomes" id="UP000183339"/>
    </source>
</evidence>
<protein>
    <submittedName>
        <fullName evidence="2">PglZ domain-containing protein</fullName>
    </submittedName>
</protein>
<proteinExistence type="predicted"/>
<organism evidence="2 3">
    <name type="scientific">Nitrosospira multiformis</name>
    <dbReference type="NCBI Taxonomy" id="1231"/>
    <lineage>
        <taxon>Bacteria</taxon>
        <taxon>Pseudomonadati</taxon>
        <taxon>Pseudomonadota</taxon>
        <taxon>Betaproteobacteria</taxon>
        <taxon>Nitrosomonadales</taxon>
        <taxon>Nitrosomonadaceae</taxon>
        <taxon>Nitrosospira</taxon>
    </lineage>
</organism>
<dbReference type="Pfam" id="PF08665">
    <property type="entry name" value="PglZ"/>
    <property type="match status" value="1"/>
</dbReference>
<dbReference type="EMBL" id="FOHI01000010">
    <property type="protein sequence ID" value="SET60518.1"/>
    <property type="molecule type" value="Genomic_DNA"/>
</dbReference>
<dbReference type="OrthoDB" id="6725302at2"/>
<evidence type="ECO:0000313" key="2">
    <source>
        <dbReference type="EMBL" id="SET60518.1"/>
    </source>
</evidence>
<gene>
    <name evidence="2" type="ORF">SAMN05216412_1104</name>
</gene>
<dbReference type="AlphaFoldDB" id="A0A1I0FQU9"/>
<dbReference type="NCBIfam" id="NF033446">
    <property type="entry name" value="BREX_PglZ_2"/>
    <property type="match status" value="1"/>
</dbReference>
<dbReference type="Proteomes" id="UP000183339">
    <property type="component" value="Unassembled WGS sequence"/>
</dbReference>
<sequence>MKVPAHQISLQAKQAHEADPPARFILLRLPPDAFEGAAVDVNAESWPVSACSSPLSVRDAMRRHSISTTPVVLLFSGDEGGLGADVLARCAKRRAITHDLWQTVLALFRAAHIDPRLARHRWLAELLVRYMPAEGYAPVRSLVLDQDRAWKELFRVVLGFESYPPTELDLLKWAGDAQRRDQFKSLEDTARQETVQRLRETLGDLVSFVFAAIDTGSADELVAIAMLCEALEDKTAGTEANRAKVAARLEVLFDGLTISSHTTHQLAGAADAWFERATEAAKQQQVARYESLVTQLKAESLAAHARYGSAALREKTKAFASALNELNLSQAISRFGRLMAHRGPVLNSRSELRCKMAVRLVSWLTQTATAFPSALNALAEQYRNEIAWVDWAQTVLLEGDDSADLANAYGLLRENTRVRRDLFDRRFAESLSADQPNGTSLIPIEDALDKCVAPVAAAGRSLLIVVDGMSIPVFLELHHSLSEHGWVQFERAEESCSTLLAMLPSTTEASRTSLLCGTPCAGSASTERSAFSAYPSLVALSVAGKPPAIFHKRDLLDSSGVTLSDDLRTALSDTRQRVVAVVINAVDDHLMKSDQLRLRWDIAQFKGLDALLAEARSSDRSVTFTSDHGHVLDQDTMMQGASPNARWREPNLESYPGEIALKGKRIKTASGLDEVVLAWNNKLRYASKRNGYHGGCAPAEALVPMATYRYGTKAVDGWIIRDETPPHWWQA</sequence>
<dbReference type="InterPro" id="IPR047992">
    <property type="entry name" value="BREX_PglZ"/>
</dbReference>
<dbReference type="RefSeq" id="WP_074709068.1">
    <property type="nucleotide sequence ID" value="NZ_FOHI01000010.1"/>
</dbReference>
<evidence type="ECO:0000259" key="1">
    <source>
        <dbReference type="Pfam" id="PF25861"/>
    </source>
</evidence>
<reference evidence="2 3" key="1">
    <citation type="submission" date="2016-10" db="EMBL/GenBank/DDBJ databases">
        <authorList>
            <person name="de Groot N.N."/>
        </authorList>
    </citation>
    <scope>NUCLEOTIDE SEQUENCE [LARGE SCALE GENOMIC DNA]</scope>
    <source>
        <strain evidence="2 3">Nl7</strain>
    </source>
</reference>
<dbReference type="InterPro" id="IPR058881">
    <property type="entry name" value="PglZ_2nd"/>
</dbReference>
<feature type="domain" description="Alkaline phosphatase-like protein PglZ second" evidence="1">
    <location>
        <begin position="170"/>
        <end position="311"/>
    </location>
</feature>
<accession>A0A1I0FQU9</accession>